<keyword evidence="1" id="KW-0812">Transmembrane</keyword>
<dbReference type="Proteomes" id="UP000264589">
    <property type="component" value="Unassembled WGS sequence"/>
</dbReference>
<protein>
    <submittedName>
        <fullName evidence="2">Uncharacterized protein</fullName>
    </submittedName>
</protein>
<dbReference type="AlphaFoldDB" id="A0A371REH1"/>
<dbReference type="EMBL" id="QUQO01000001">
    <property type="protein sequence ID" value="RFB03839.1"/>
    <property type="molecule type" value="Genomic_DNA"/>
</dbReference>
<evidence type="ECO:0000313" key="3">
    <source>
        <dbReference type="Proteomes" id="UP000264589"/>
    </source>
</evidence>
<name>A0A371REH1_9PROT</name>
<evidence type="ECO:0000256" key="1">
    <source>
        <dbReference type="SAM" id="Phobius"/>
    </source>
</evidence>
<keyword evidence="1" id="KW-1133">Transmembrane helix</keyword>
<gene>
    <name evidence="2" type="ORF">DX908_00200</name>
</gene>
<organism evidence="2 3">
    <name type="scientific">Parvularcula marina</name>
    <dbReference type="NCBI Taxonomy" id="2292771"/>
    <lineage>
        <taxon>Bacteria</taxon>
        <taxon>Pseudomonadati</taxon>
        <taxon>Pseudomonadota</taxon>
        <taxon>Alphaproteobacteria</taxon>
        <taxon>Parvularculales</taxon>
        <taxon>Parvularculaceae</taxon>
        <taxon>Parvularcula</taxon>
    </lineage>
</organism>
<accession>A0A371REH1</accession>
<feature type="transmembrane region" description="Helical" evidence="1">
    <location>
        <begin position="42"/>
        <end position="61"/>
    </location>
</feature>
<keyword evidence="3" id="KW-1185">Reference proteome</keyword>
<reference evidence="2 3" key="1">
    <citation type="submission" date="2018-08" db="EMBL/GenBank/DDBJ databases">
        <title>Parvularcula sp. SM1705, isolated from surface water of the South Sea China.</title>
        <authorList>
            <person name="Sun L."/>
        </authorList>
    </citation>
    <scope>NUCLEOTIDE SEQUENCE [LARGE SCALE GENOMIC DNA]</scope>
    <source>
        <strain evidence="2 3">SM1705</strain>
    </source>
</reference>
<dbReference type="InParanoid" id="A0A371REH1"/>
<evidence type="ECO:0000313" key="2">
    <source>
        <dbReference type="EMBL" id="RFB03839.1"/>
    </source>
</evidence>
<comment type="caution">
    <text evidence="2">The sequence shown here is derived from an EMBL/GenBank/DDBJ whole genome shotgun (WGS) entry which is preliminary data.</text>
</comment>
<keyword evidence="1" id="KW-0472">Membrane</keyword>
<sequence>MNKNARKYPLQFHPYIYFTIIQAIAMKNTYRIVEKSNTSASMLFLFLLFLTTVKLFLFNLLPNLISNFASYLRRSA</sequence>
<proteinExistence type="predicted"/>